<feature type="compositionally biased region" description="Basic residues" evidence="1">
    <location>
        <begin position="1"/>
        <end position="13"/>
    </location>
</feature>
<accession>A0A6J4LF74</accession>
<feature type="non-terminal residue" evidence="2">
    <location>
        <position position="240"/>
    </location>
</feature>
<evidence type="ECO:0000256" key="1">
    <source>
        <dbReference type="SAM" id="MobiDB-lite"/>
    </source>
</evidence>
<feature type="compositionally biased region" description="Basic residues" evidence="1">
    <location>
        <begin position="219"/>
        <end position="233"/>
    </location>
</feature>
<feature type="compositionally biased region" description="Basic residues" evidence="1">
    <location>
        <begin position="48"/>
        <end position="67"/>
    </location>
</feature>
<proteinExistence type="predicted"/>
<organism evidence="2">
    <name type="scientific">uncultured Friedmanniella sp</name>
    <dbReference type="NCBI Taxonomy" id="335381"/>
    <lineage>
        <taxon>Bacteria</taxon>
        <taxon>Bacillati</taxon>
        <taxon>Actinomycetota</taxon>
        <taxon>Actinomycetes</taxon>
        <taxon>Propionibacteriales</taxon>
        <taxon>Nocardioidaceae</taxon>
        <taxon>Friedmanniella</taxon>
        <taxon>environmental samples</taxon>
    </lineage>
</organism>
<feature type="region of interest" description="Disordered" evidence="1">
    <location>
        <begin position="1"/>
        <end position="240"/>
    </location>
</feature>
<protein>
    <submittedName>
        <fullName evidence="2">Uncharacterized protein</fullName>
    </submittedName>
</protein>
<name>A0A6J4LF74_9ACTN</name>
<feature type="compositionally biased region" description="Low complexity" evidence="1">
    <location>
        <begin position="168"/>
        <end position="179"/>
    </location>
</feature>
<feature type="non-terminal residue" evidence="2">
    <location>
        <position position="1"/>
    </location>
</feature>
<evidence type="ECO:0000313" key="2">
    <source>
        <dbReference type="EMBL" id="CAA9329084.1"/>
    </source>
</evidence>
<sequence>GRRDHHRHARRPPGHPDQHRRPSPRPLGRRPADAAGARRPGGPPLRPPLRHHRHRRGDGGVGRRRPARAGGGALAGPGRRLHAGPGRAGGAAAGPAPRAAAHRGHRGPARPGLPRTVRRRLGRPRRARRPARRPGSRRARDPRPGPGQQPAGGRRDLGLRRRAHPRVGAARCHLLALARRAPRVGGRDGGVPASAPAGGDDREPPAGPGCLGAHGARDGRRRSHPAAHPRRALGRAEPRL</sequence>
<dbReference type="EMBL" id="CADCTS010000433">
    <property type="protein sequence ID" value="CAA9329084.1"/>
    <property type="molecule type" value="Genomic_DNA"/>
</dbReference>
<reference evidence="2" key="1">
    <citation type="submission" date="2020-02" db="EMBL/GenBank/DDBJ databases">
        <authorList>
            <person name="Meier V. D."/>
        </authorList>
    </citation>
    <scope>NUCLEOTIDE SEQUENCE</scope>
    <source>
        <strain evidence="2">AVDCRST_MAG48</strain>
    </source>
</reference>
<gene>
    <name evidence="2" type="ORF">AVDCRST_MAG48-3044</name>
</gene>
<feature type="compositionally biased region" description="Basic residues" evidence="1">
    <location>
        <begin position="116"/>
        <end position="137"/>
    </location>
</feature>
<dbReference type="AlphaFoldDB" id="A0A6J4LF74"/>